<organism evidence="1 2">
    <name type="scientific">Chitiniphilus eburneus</name>
    <dbReference type="NCBI Taxonomy" id="2571148"/>
    <lineage>
        <taxon>Bacteria</taxon>
        <taxon>Pseudomonadati</taxon>
        <taxon>Pseudomonadota</taxon>
        <taxon>Betaproteobacteria</taxon>
        <taxon>Neisseriales</taxon>
        <taxon>Chitinibacteraceae</taxon>
        <taxon>Chitiniphilus</taxon>
    </lineage>
</organism>
<keyword evidence="2" id="KW-1185">Reference proteome</keyword>
<comment type="caution">
    <text evidence="1">The sequence shown here is derived from an EMBL/GenBank/DDBJ whole genome shotgun (WGS) entry which is preliminary data.</text>
</comment>
<evidence type="ECO:0000313" key="1">
    <source>
        <dbReference type="EMBL" id="TJZ77664.1"/>
    </source>
</evidence>
<evidence type="ECO:0008006" key="3">
    <source>
        <dbReference type="Google" id="ProtNLM"/>
    </source>
</evidence>
<dbReference type="OrthoDB" id="6495687at2"/>
<dbReference type="AlphaFoldDB" id="A0A4U0QNG2"/>
<gene>
    <name evidence="1" type="ORF">FAZ21_04895</name>
</gene>
<accession>A0A4U0QNG2</accession>
<protein>
    <recommendedName>
        <fullName evidence="3">Porin</fullName>
    </recommendedName>
</protein>
<reference evidence="1 2" key="1">
    <citation type="submission" date="2019-04" db="EMBL/GenBank/DDBJ databases">
        <title>Chitiniphilus eburnea sp. nov., a novel chitinolytic bacterium isolated from aquaculture sludge.</title>
        <authorList>
            <person name="Sheng M."/>
        </authorList>
    </citation>
    <scope>NUCLEOTIDE SEQUENCE [LARGE SCALE GENOMIC DNA]</scope>
    <source>
        <strain evidence="1 2">HX-2-15</strain>
    </source>
</reference>
<dbReference type="EMBL" id="SUMF01000002">
    <property type="protein sequence ID" value="TJZ77664.1"/>
    <property type="molecule type" value="Genomic_DNA"/>
</dbReference>
<evidence type="ECO:0000313" key="2">
    <source>
        <dbReference type="Proteomes" id="UP000310016"/>
    </source>
</evidence>
<name>A0A4U0QNG2_9NEIS</name>
<proteinExistence type="predicted"/>
<sequence>MCLLAEYRVTQAACATARPLSLGRGARRAAVLPRGLCRLWTGGAIVATLGALLAAPCRAADGEDWLPDSADVPVIAAPDPQTGKLFLELALNRLYRHAPLDDTWHGNLGLDGYVTRRIGADWRATLNVRVDVDSEPGAGLDADNLSLTLRELYASRSGDDWAVNIGRINIRDGVATGFNPSDVFRDGALLARRTADPATLRESRLGVVGVRAQHSLAGGTLAGMLVPALSNGTPEHWYDPRWGAVNDGQAQAYLMYALPRWEGLYSNVVFHAMDHGATTWGFNLTNNIGRSVVAYLEYANTRRPRLLDLAQDADAAPQRYSQAATGFSFSTEWNQTLTVEYDYNGGGLDRDDWRNAWQSLSPAQVGRALGIAGQRQDPLTEHSVMGMVQWDRFLAHDADLNCLIRASLVDDSRFAWCEWRNRWPRTELALSASWADGDANSEYGAAGQAWMLAAKLRAYF</sequence>
<dbReference type="RefSeq" id="WP_136772138.1">
    <property type="nucleotide sequence ID" value="NZ_SUMF01000002.1"/>
</dbReference>
<dbReference type="Proteomes" id="UP000310016">
    <property type="component" value="Unassembled WGS sequence"/>
</dbReference>